<dbReference type="Pfam" id="PF04466">
    <property type="entry name" value="Terminase_3"/>
    <property type="match status" value="1"/>
</dbReference>
<dbReference type="InterPro" id="IPR052380">
    <property type="entry name" value="Viral_DNA_packaging_terminase"/>
</dbReference>
<dbReference type="InterPro" id="IPR006437">
    <property type="entry name" value="Phage_terminase_lsu"/>
</dbReference>
<dbReference type="HOGENOM" id="CLU_042013_2_0_9"/>
<accession>A0A0F4LDL0</accession>
<dbReference type="NCBIfam" id="TIGR01547">
    <property type="entry name" value="phage_term_2"/>
    <property type="match status" value="1"/>
</dbReference>
<dbReference type="PANTHER" id="PTHR39184">
    <property type="match status" value="1"/>
</dbReference>
<dbReference type="PATRIC" id="fig|1218507.3.peg.1204"/>
<protein>
    <submittedName>
        <fullName evidence="2">PBSX family phage terminase</fullName>
    </submittedName>
</protein>
<dbReference type="RefSeq" id="WP_046324953.1">
    <property type="nucleotide sequence ID" value="NZ_JBHTMT010000001.1"/>
</dbReference>
<dbReference type="STRING" id="1218507.JF74_10320"/>
<evidence type="ECO:0000259" key="1">
    <source>
        <dbReference type="Pfam" id="PF04466"/>
    </source>
</evidence>
<gene>
    <name evidence="2" type="ORF">JF74_10320</name>
</gene>
<dbReference type="PANTHER" id="PTHR39184:SF1">
    <property type="entry name" value="PBSX PHAGE TERMINASE LARGE SUBUNIT"/>
    <property type="match status" value="1"/>
</dbReference>
<dbReference type="EMBL" id="JXLI01000010">
    <property type="protein sequence ID" value="KJY56685.1"/>
    <property type="molecule type" value="Genomic_DNA"/>
</dbReference>
<name>A0A0F4LDL0_9LACO</name>
<feature type="domain" description="Phage terminase large subunit N-terminal" evidence="1">
    <location>
        <begin position="133"/>
        <end position="205"/>
    </location>
</feature>
<evidence type="ECO:0000313" key="3">
    <source>
        <dbReference type="Proteomes" id="UP000033531"/>
    </source>
</evidence>
<dbReference type="Proteomes" id="UP000033531">
    <property type="component" value="Unassembled WGS sequence"/>
</dbReference>
<dbReference type="InterPro" id="IPR027417">
    <property type="entry name" value="P-loop_NTPase"/>
</dbReference>
<reference evidence="2 3" key="1">
    <citation type="submission" date="2015-01" db="EMBL/GenBank/DDBJ databases">
        <title>Comparative genomics of the lactic acid bacteria isolated from the honey bee gut.</title>
        <authorList>
            <person name="Ellegaard K.M."/>
            <person name="Tamarit D."/>
            <person name="Javelind E."/>
            <person name="Olofsson T."/>
            <person name="Andersson S.G."/>
            <person name="Vasquez A."/>
        </authorList>
    </citation>
    <scope>NUCLEOTIDE SEQUENCE [LARGE SCALE GENOMIC DNA]</scope>
    <source>
        <strain evidence="2 3">Hma8</strain>
    </source>
</reference>
<dbReference type="InterPro" id="IPR035412">
    <property type="entry name" value="Terminase_L_N"/>
</dbReference>
<dbReference type="Gene3D" id="3.40.50.300">
    <property type="entry name" value="P-loop containing nucleotide triphosphate hydrolases"/>
    <property type="match status" value="1"/>
</dbReference>
<dbReference type="Gene3D" id="3.30.420.280">
    <property type="match status" value="1"/>
</dbReference>
<sequence>MRLEKILAKHFTLKQQMVLSQFVNNHYWNLMINYGAVRSGKTVANNYCFILSLLKVRELAKRNRIKDPLYILAGTSKKNIFNNVLNPLFNEFGLAPEQDSIGNLHLFGVTIVLAYTGSVRGISGVRGSSAYGAYINEASLANESVFSEILDRCSEGEGRVICDTNPDIPTHWLKKNYIDNASPYIISNHFVLDDNTFLSKRYIENKKATTPKGMFYDRSVLGLWVTGQGVVYSDFDAKTMVIKHEKIPSDLTYYCGVDWGFAEGHNGVIVVFGDDNKGNTYLIKEYTAVHKYIDYWIDVAHDIQNQYGRNVTFWCDSARPEYVSMFQQANVQATNADKTVMTGIESVSKLMTTGHFFINQQGIDQFLDEIYQYVWDSDKGVPLKKNDDVMDAMRYAIYNQHKQVENQIIGNIYL</sequence>
<dbReference type="OrthoDB" id="4498710at2"/>
<dbReference type="AlphaFoldDB" id="A0A0F4LDL0"/>
<organism evidence="2 3">
    <name type="scientific">Lactobacillus melliventris</name>
    <dbReference type="NCBI Taxonomy" id="1218507"/>
    <lineage>
        <taxon>Bacteria</taxon>
        <taxon>Bacillati</taxon>
        <taxon>Bacillota</taxon>
        <taxon>Bacilli</taxon>
        <taxon>Lactobacillales</taxon>
        <taxon>Lactobacillaceae</taxon>
        <taxon>Lactobacillus</taxon>
    </lineage>
</organism>
<proteinExistence type="predicted"/>
<comment type="caution">
    <text evidence="2">The sequence shown here is derived from an EMBL/GenBank/DDBJ whole genome shotgun (WGS) entry which is preliminary data.</text>
</comment>
<evidence type="ECO:0000313" key="2">
    <source>
        <dbReference type="EMBL" id="KJY56685.1"/>
    </source>
</evidence>